<keyword evidence="2 4" id="KW-0238">DNA-binding</keyword>
<gene>
    <name evidence="6" type="ORF">GCM10023322_51560</name>
</gene>
<dbReference type="Pfam" id="PF00440">
    <property type="entry name" value="TetR_N"/>
    <property type="match status" value="1"/>
</dbReference>
<accession>A0ABP9S751</accession>
<evidence type="ECO:0000256" key="2">
    <source>
        <dbReference type="ARBA" id="ARBA00023125"/>
    </source>
</evidence>
<evidence type="ECO:0000313" key="6">
    <source>
        <dbReference type="EMBL" id="GAA5192286.1"/>
    </source>
</evidence>
<dbReference type="InterPro" id="IPR050109">
    <property type="entry name" value="HTH-type_TetR-like_transc_reg"/>
</dbReference>
<evidence type="ECO:0000256" key="3">
    <source>
        <dbReference type="ARBA" id="ARBA00023163"/>
    </source>
</evidence>
<dbReference type="Proteomes" id="UP001501570">
    <property type="component" value="Unassembled WGS sequence"/>
</dbReference>
<dbReference type="PANTHER" id="PTHR30055">
    <property type="entry name" value="HTH-TYPE TRANSCRIPTIONAL REGULATOR RUTR"/>
    <property type="match status" value="1"/>
</dbReference>
<name>A0ABP9S751_9ACTN</name>
<sequence>MFQAAIKVFVTRGYDNATMNEIAAEAGVARRTAFNQFAAKSDIAVEWAIRRGAHAFALTRQADRPTRSVPDRIRAYFHELAVMTEHDWEETRQLTTGWLRGYGSPNHRSWLSEELRNWLCEWLHGQPDDRLPQGATDPGLATDVLYDVYQGVLIRWMPQQSPGPGRFTAEVDAAIALVLAGLRHSALSA</sequence>
<feature type="domain" description="HTH tetR-type" evidence="5">
    <location>
        <begin position="1"/>
        <end position="55"/>
    </location>
</feature>
<dbReference type="PANTHER" id="PTHR30055:SF234">
    <property type="entry name" value="HTH-TYPE TRANSCRIPTIONAL REGULATOR BETI"/>
    <property type="match status" value="1"/>
</dbReference>
<keyword evidence="3" id="KW-0804">Transcription</keyword>
<dbReference type="InterPro" id="IPR001647">
    <property type="entry name" value="HTH_TetR"/>
</dbReference>
<evidence type="ECO:0000256" key="1">
    <source>
        <dbReference type="ARBA" id="ARBA00023015"/>
    </source>
</evidence>
<reference evidence="7" key="1">
    <citation type="journal article" date="2019" name="Int. J. Syst. Evol. Microbiol.">
        <title>The Global Catalogue of Microorganisms (GCM) 10K type strain sequencing project: providing services to taxonomists for standard genome sequencing and annotation.</title>
        <authorList>
            <consortium name="The Broad Institute Genomics Platform"/>
            <consortium name="The Broad Institute Genome Sequencing Center for Infectious Disease"/>
            <person name="Wu L."/>
            <person name="Ma J."/>
        </authorList>
    </citation>
    <scope>NUCLEOTIDE SEQUENCE [LARGE SCALE GENOMIC DNA]</scope>
    <source>
        <strain evidence="7">JCM 18304</strain>
    </source>
</reference>
<feature type="DNA-binding region" description="H-T-H motif" evidence="4">
    <location>
        <begin position="18"/>
        <end position="37"/>
    </location>
</feature>
<evidence type="ECO:0000313" key="7">
    <source>
        <dbReference type="Proteomes" id="UP001501570"/>
    </source>
</evidence>
<dbReference type="InterPro" id="IPR036271">
    <property type="entry name" value="Tet_transcr_reg_TetR-rel_C_sf"/>
</dbReference>
<evidence type="ECO:0000259" key="5">
    <source>
        <dbReference type="PROSITE" id="PS50977"/>
    </source>
</evidence>
<dbReference type="SUPFAM" id="SSF46689">
    <property type="entry name" value="Homeodomain-like"/>
    <property type="match status" value="1"/>
</dbReference>
<dbReference type="InterPro" id="IPR009057">
    <property type="entry name" value="Homeodomain-like_sf"/>
</dbReference>
<evidence type="ECO:0000256" key="4">
    <source>
        <dbReference type="PROSITE-ProRule" id="PRU00335"/>
    </source>
</evidence>
<proteinExistence type="predicted"/>
<comment type="caution">
    <text evidence="6">The sequence shown here is derived from an EMBL/GenBank/DDBJ whole genome shotgun (WGS) entry which is preliminary data.</text>
</comment>
<protein>
    <recommendedName>
        <fullName evidence="5">HTH tetR-type domain-containing protein</fullName>
    </recommendedName>
</protein>
<organism evidence="6 7">
    <name type="scientific">Rugosimonospora acidiphila</name>
    <dbReference type="NCBI Taxonomy" id="556531"/>
    <lineage>
        <taxon>Bacteria</taxon>
        <taxon>Bacillati</taxon>
        <taxon>Actinomycetota</taxon>
        <taxon>Actinomycetes</taxon>
        <taxon>Micromonosporales</taxon>
        <taxon>Micromonosporaceae</taxon>
        <taxon>Rugosimonospora</taxon>
    </lineage>
</organism>
<dbReference type="Gene3D" id="1.10.357.10">
    <property type="entry name" value="Tetracycline Repressor, domain 2"/>
    <property type="match status" value="1"/>
</dbReference>
<dbReference type="PRINTS" id="PR00455">
    <property type="entry name" value="HTHTETR"/>
</dbReference>
<keyword evidence="7" id="KW-1185">Reference proteome</keyword>
<dbReference type="SUPFAM" id="SSF48498">
    <property type="entry name" value="Tetracyclin repressor-like, C-terminal domain"/>
    <property type="match status" value="1"/>
</dbReference>
<keyword evidence="1" id="KW-0805">Transcription regulation</keyword>
<dbReference type="PROSITE" id="PS50977">
    <property type="entry name" value="HTH_TETR_2"/>
    <property type="match status" value="1"/>
</dbReference>
<dbReference type="EMBL" id="BAABJQ010000017">
    <property type="protein sequence ID" value="GAA5192286.1"/>
    <property type="molecule type" value="Genomic_DNA"/>
</dbReference>